<name>A0A371P9K3_9ACTN</name>
<sequence>MDVVIAAGGAAWEEAAIRELEASPVLRLVRRCVDVADLLAVAHTDVASAAIISAELAGLDVDAVAQLERGGVQVVAVGAEAGRCEALGIRRKLRLGDLDRIARETWSQPEPVADRRAPLVAVWGPAGAPGRSTVALGLASSAAARGIETVLVDADTYGGTLGQLLSVLDDVSGLVAACRAVNNGRPGEVVEHLLEIDPSLRLLTGLPRADMWPQVRSSALQGVLDELRGRTRLLVADVGSPLEPAAGPRPSRNQTAVQVVESADAVVVLGRPDPVGLSRLVRAVHDLATVVPDVRPVLAINMMRSSLGWNEREVRATVLRLTGVEPVVHLPYDRAGLDLAVMSGRTPREAVPSSPFVARVEVLASHLLDSVSVPDALAGSRH</sequence>
<dbReference type="AlphaFoldDB" id="A0A371P9K3"/>
<comment type="caution">
    <text evidence="1">The sequence shown here is derived from an EMBL/GenBank/DDBJ whole genome shotgun (WGS) entry which is preliminary data.</text>
</comment>
<organism evidence="1 2">
    <name type="scientific">Aeromicrobium endophyticum</name>
    <dbReference type="NCBI Taxonomy" id="2292704"/>
    <lineage>
        <taxon>Bacteria</taxon>
        <taxon>Bacillati</taxon>
        <taxon>Actinomycetota</taxon>
        <taxon>Actinomycetes</taxon>
        <taxon>Propionibacteriales</taxon>
        <taxon>Nocardioidaceae</taxon>
        <taxon>Aeromicrobium</taxon>
    </lineage>
</organism>
<dbReference type="OrthoDB" id="3217709at2"/>
<dbReference type="RefSeq" id="WP_119702285.1">
    <property type="nucleotide sequence ID" value="NZ_JBHSOI010000001.1"/>
</dbReference>
<dbReference type="EMBL" id="QUBR01000001">
    <property type="protein sequence ID" value="REK72150.1"/>
    <property type="molecule type" value="Genomic_DNA"/>
</dbReference>
<evidence type="ECO:0008006" key="3">
    <source>
        <dbReference type="Google" id="ProtNLM"/>
    </source>
</evidence>
<gene>
    <name evidence="1" type="ORF">DX116_00400</name>
</gene>
<evidence type="ECO:0000313" key="1">
    <source>
        <dbReference type="EMBL" id="REK72150.1"/>
    </source>
</evidence>
<evidence type="ECO:0000313" key="2">
    <source>
        <dbReference type="Proteomes" id="UP000265581"/>
    </source>
</evidence>
<protein>
    <recommendedName>
        <fullName evidence="3">Chromosome partitioning protein</fullName>
    </recommendedName>
</protein>
<dbReference type="Proteomes" id="UP000265581">
    <property type="component" value="Unassembled WGS sequence"/>
</dbReference>
<accession>A0A371P9K3</accession>
<reference evidence="1 2" key="1">
    <citation type="submission" date="2018-08" db="EMBL/GenBank/DDBJ databases">
        <title>Aeromicrobium sp. M2KJ-4, whole genome shotgun sequence.</title>
        <authorList>
            <person name="Tuo L."/>
        </authorList>
    </citation>
    <scope>NUCLEOTIDE SEQUENCE [LARGE SCALE GENOMIC DNA]</scope>
    <source>
        <strain evidence="1 2">M2KJ-4</strain>
    </source>
</reference>
<proteinExistence type="predicted"/>
<dbReference type="SUPFAM" id="SSF52540">
    <property type="entry name" value="P-loop containing nucleoside triphosphate hydrolases"/>
    <property type="match status" value="1"/>
</dbReference>
<dbReference type="InterPro" id="IPR027417">
    <property type="entry name" value="P-loop_NTPase"/>
</dbReference>
<dbReference type="Gene3D" id="3.40.50.300">
    <property type="entry name" value="P-loop containing nucleotide triphosphate hydrolases"/>
    <property type="match status" value="1"/>
</dbReference>
<keyword evidence="2" id="KW-1185">Reference proteome</keyword>